<name>L5KV23_PTEAL</name>
<dbReference type="Proteomes" id="UP000010552">
    <property type="component" value="Unassembled WGS sequence"/>
</dbReference>
<accession>L5KV23</accession>
<dbReference type="EMBL" id="KB030557">
    <property type="protein sequence ID" value="ELK14811.1"/>
    <property type="molecule type" value="Genomic_DNA"/>
</dbReference>
<dbReference type="AlphaFoldDB" id="L5KV23"/>
<sequence length="101" mass="11023">MACLHLVGWPTELQEVEPALLPGTHSPKQSAQEALLHPPNSLMPHLMGHFIAFFCLEFQASSSEPPDSVPPTALLNPLLLVGADMEPKRLTLSHAHSRVDE</sequence>
<reference evidence="2" key="1">
    <citation type="journal article" date="2013" name="Science">
        <title>Comparative analysis of bat genomes provides insight into the evolution of flight and immunity.</title>
        <authorList>
            <person name="Zhang G."/>
            <person name="Cowled C."/>
            <person name="Shi Z."/>
            <person name="Huang Z."/>
            <person name="Bishop-Lilly K.A."/>
            <person name="Fang X."/>
            <person name="Wynne J.W."/>
            <person name="Xiong Z."/>
            <person name="Baker M.L."/>
            <person name="Zhao W."/>
            <person name="Tachedjian M."/>
            <person name="Zhu Y."/>
            <person name="Zhou P."/>
            <person name="Jiang X."/>
            <person name="Ng J."/>
            <person name="Yang L."/>
            <person name="Wu L."/>
            <person name="Xiao J."/>
            <person name="Feng Y."/>
            <person name="Chen Y."/>
            <person name="Sun X."/>
            <person name="Zhang Y."/>
            <person name="Marsh G.A."/>
            <person name="Crameri G."/>
            <person name="Broder C.C."/>
            <person name="Frey K.G."/>
            <person name="Wang L.F."/>
            <person name="Wang J."/>
        </authorList>
    </citation>
    <scope>NUCLEOTIDE SEQUENCE [LARGE SCALE GENOMIC DNA]</scope>
</reference>
<evidence type="ECO:0000313" key="2">
    <source>
        <dbReference type="Proteomes" id="UP000010552"/>
    </source>
</evidence>
<keyword evidence="2" id="KW-1185">Reference proteome</keyword>
<proteinExistence type="predicted"/>
<dbReference type="InParanoid" id="L5KV23"/>
<evidence type="ECO:0000313" key="1">
    <source>
        <dbReference type="EMBL" id="ELK14811.1"/>
    </source>
</evidence>
<gene>
    <name evidence="1" type="ORF">PAL_GLEAN10005603</name>
</gene>
<protein>
    <submittedName>
        <fullName evidence="1">Uncharacterized protein</fullName>
    </submittedName>
</protein>
<organism evidence="1 2">
    <name type="scientific">Pteropus alecto</name>
    <name type="common">Black flying fox</name>
    <dbReference type="NCBI Taxonomy" id="9402"/>
    <lineage>
        <taxon>Eukaryota</taxon>
        <taxon>Metazoa</taxon>
        <taxon>Chordata</taxon>
        <taxon>Craniata</taxon>
        <taxon>Vertebrata</taxon>
        <taxon>Euteleostomi</taxon>
        <taxon>Mammalia</taxon>
        <taxon>Eutheria</taxon>
        <taxon>Laurasiatheria</taxon>
        <taxon>Chiroptera</taxon>
        <taxon>Yinpterochiroptera</taxon>
        <taxon>Pteropodoidea</taxon>
        <taxon>Pteropodidae</taxon>
        <taxon>Pteropodinae</taxon>
        <taxon>Pteropus</taxon>
    </lineage>
</organism>